<dbReference type="AlphaFoldDB" id="A0A5M8NTY4"/>
<dbReference type="EMBL" id="SNRX01000093">
    <property type="protein sequence ID" value="KAA6300366.1"/>
    <property type="molecule type" value="Genomic_DNA"/>
</dbReference>
<name>A0A5M8NTY4_9BACT</name>
<comment type="caution">
    <text evidence="1">The sequence shown here is derived from an EMBL/GenBank/DDBJ whole genome shotgun (WGS) entry which is preliminary data.</text>
</comment>
<proteinExistence type="predicted"/>
<gene>
    <name evidence="1" type="ORF">EZS26_003491</name>
</gene>
<dbReference type="Proteomes" id="UP000324575">
    <property type="component" value="Unassembled WGS sequence"/>
</dbReference>
<organism evidence="1 2">
    <name type="scientific">Candidatus Ordinivivax streblomastigis</name>
    <dbReference type="NCBI Taxonomy" id="2540710"/>
    <lineage>
        <taxon>Bacteria</taxon>
        <taxon>Pseudomonadati</taxon>
        <taxon>Bacteroidota</taxon>
        <taxon>Bacteroidia</taxon>
        <taxon>Bacteroidales</taxon>
        <taxon>Candidatus Ordinivivax</taxon>
    </lineage>
</organism>
<accession>A0A5M8NTY4</accession>
<sequence length="80" mass="9744">MALSTAKIKLNKCRRNFILEVFMAYPNIPSRINSFQLGRYSRYGEQYFRRRFETEFNFFLFNKTIFQRTIVFRNVSGLIK</sequence>
<evidence type="ECO:0000313" key="1">
    <source>
        <dbReference type="EMBL" id="KAA6300366.1"/>
    </source>
</evidence>
<protein>
    <submittedName>
        <fullName evidence="1">Uncharacterized protein</fullName>
    </submittedName>
</protein>
<evidence type="ECO:0000313" key="2">
    <source>
        <dbReference type="Proteomes" id="UP000324575"/>
    </source>
</evidence>
<reference evidence="1 2" key="1">
    <citation type="submission" date="2019-03" db="EMBL/GenBank/DDBJ databases">
        <title>Single cell metagenomics reveals metabolic interactions within the superorganism composed of flagellate Streblomastix strix and complex community of Bacteroidetes bacteria on its surface.</title>
        <authorList>
            <person name="Treitli S.C."/>
            <person name="Kolisko M."/>
            <person name="Husnik F."/>
            <person name="Keeling P."/>
            <person name="Hampl V."/>
        </authorList>
    </citation>
    <scope>NUCLEOTIDE SEQUENCE [LARGE SCALE GENOMIC DNA]</scope>
    <source>
        <strain evidence="1">St1</strain>
    </source>
</reference>